<dbReference type="PROSITE" id="PS51257">
    <property type="entry name" value="PROKAR_LIPOPROTEIN"/>
    <property type="match status" value="1"/>
</dbReference>
<evidence type="ECO:0000259" key="3">
    <source>
        <dbReference type="Pfam" id="PF16378"/>
    </source>
</evidence>
<dbReference type="SUPFAM" id="SSF51126">
    <property type="entry name" value="Pectin lyase-like"/>
    <property type="match status" value="1"/>
</dbReference>
<keyword evidence="2" id="KW-0732">Signal</keyword>
<dbReference type="Proteomes" id="UP000810252">
    <property type="component" value="Unassembled WGS sequence"/>
</dbReference>
<dbReference type="EMBL" id="JADIMQ010000043">
    <property type="protein sequence ID" value="MBO8448205.1"/>
    <property type="molecule type" value="Genomic_DNA"/>
</dbReference>
<dbReference type="InterPro" id="IPR012334">
    <property type="entry name" value="Pectin_lyas_fold"/>
</dbReference>
<reference evidence="4" key="1">
    <citation type="submission" date="2020-10" db="EMBL/GenBank/DDBJ databases">
        <authorList>
            <person name="Gilroy R."/>
        </authorList>
    </citation>
    <scope>NUCLEOTIDE SEQUENCE</scope>
    <source>
        <strain evidence="4">20514</strain>
    </source>
</reference>
<proteinExistence type="predicted"/>
<dbReference type="InterPro" id="IPR032149">
    <property type="entry name" value="DUF4988"/>
</dbReference>
<sequence>MKSKITHLTRYAAAALCCVSVFACNDLKELEDRVDSLENRVTALETQIPALNENLEAISELMDGAKFITGITAVDGSENEYTITMSDGESYTIVQGQIGNTPQIAVEDGYWVVDYEGDGTFVPITEVGAEDGLTIAAVPQFKVSAEGNWQISTDGGKNWVDVLDTGGQKVPALAEGSDFFKDIAYDEETGELTFTLSDGQTYTFTVSSDFVCQILDSDGNQLTGTVTFTAGISKEFNVRMRGVSDVYIQKPDGWKATLEDIDASGTEEVTAVLTVTPPASVADAGTLQTKVSADSDSDLVLHATAAASDRSIFAKMTVEVEAATNVPQAAITAGEVTERNVSFTVTPNSNVTSWKYMLLPASEEAPADAAAFDTRATTVEGSEEKVLTLDKDADGTALVAGTEYTLYVLAINTVGEVDVTSISSASATPMYDTYYAAYEAGMDITIAGKTYSETVFGAGQLISATSEDIDLSTYISGKDNAILFLEQSGEHKFYINANTAISGNIALISNVSENPATFNQDGKYIAIRSGSLAFKDIVIERGTSATYLTNNNSATATADAILFDGCQFKEMKNPIFAISGNSTSMAIKNIGIVNSSIELTGTSNIQFFNLGACTALNTVEKITFENNIVYSSSGNASNQTPCQIFSYNNNTAQSDGNTTISVCNNTFYNVPGQNGYIRFYHVNEMKMQNNIFYSTQTSGSQASYCFASFSESQSADAVVVSENIAYGLPGNWTIAINSSSNMSTVIPNPNNIAKSDTDPLAVKDTESGTFTQASGFENYGAQR</sequence>
<feature type="coiled-coil region" evidence="1">
    <location>
        <begin position="20"/>
        <end position="61"/>
    </location>
</feature>
<accession>A0A9D9EKE1</accession>
<gene>
    <name evidence="4" type="ORF">IAC29_02905</name>
</gene>
<feature type="chain" id="PRO_5039546858" description="DUF4988 domain-containing protein" evidence="2">
    <location>
        <begin position="24"/>
        <end position="783"/>
    </location>
</feature>
<dbReference type="Pfam" id="PF16378">
    <property type="entry name" value="DUF4988"/>
    <property type="match status" value="1"/>
</dbReference>
<protein>
    <recommendedName>
        <fullName evidence="3">DUF4988 domain-containing protein</fullName>
    </recommendedName>
</protein>
<evidence type="ECO:0000256" key="1">
    <source>
        <dbReference type="SAM" id="Coils"/>
    </source>
</evidence>
<feature type="domain" description="DUF4988" evidence="3">
    <location>
        <begin position="30"/>
        <end position="199"/>
    </location>
</feature>
<dbReference type="InterPro" id="IPR011050">
    <property type="entry name" value="Pectin_lyase_fold/virulence"/>
</dbReference>
<evidence type="ECO:0000313" key="4">
    <source>
        <dbReference type="EMBL" id="MBO8448205.1"/>
    </source>
</evidence>
<evidence type="ECO:0000313" key="5">
    <source>
        <dbReference type="Proteomes" id="UP000810252"/>
    </source>
</evidence>
<dbReference type="Gene3D" id="2.160.20.10">
    <property type="entry name" value="Single-stranded right-handed beta-helix, Pectin lyase-like"/>
    <property type="match status" value="1"/>
</dbReference>
<dbReference type="AlphaFoldDB" id="A0A9D9EKE1"/>
<reference evidence="4" key="2">
    <citation type="journal article" date="2021" name="PeerJ">
        <title>Extensive microbial diversity within the chicken gut microbiome revealed by metagenomics and culture.</title>
        <authorList>
            <person name="Gilroy R."/>
            <person name="Ravi A."/>
            <person name="Getino M."/>
            <person name="Pursley I."/>
            <person name="Horton D.L."/>
            <person name="Alikhan N.F."/>
            <person name="Baker D."/>
            <person name="Gharbi K."/>
            <person name="Hall N."/>
            <person name="Watson M."/>
            <person name="Adriaenssens E.M."/>
            <person name="Foster-Nyarko E."/>
            <person name="Jarju S."/>
            <person name="Secka A."/>
            <person name="Antonio M."/>
            <person name="Oren A."/>
            <person name="Chaudhuri R.R."/>
            <person name="La Ragione R."/>
            <person name="Hildebrand F."/>
            <person name="Pallen M.J."/>
        </authorList>
    </citation>
    <scope>NUCLEOTIDE SEQUENCE</scope>
    <source>
        <strain evidence="4">20514</strain>
    </source>
</reference>
<feature type="signal peptide" evidence="2">
    <location>
        <begin position="1"/>
        <end position="23"/>
    </location>
</feature>
<organism evidence="4 5">
    <name type="scientific">Candidatus Cryptobacteroides merdigallinarum</name>
    <dbReference type="NCBI Taxonomy" id="2840770"/>
    <lineage>
        <taxon>Bacteria</taxon>
        <taxon>Pseudomonadati</taxon>
        <taxon>Bacteroidota</taxon>
        <taxon>Bacteroidia</taxon>
        <taxon>Bacteroidales</taxon>
        <taxon>Candidatus Cryptobacteroides</taxon>
    </lineage>
</organism>
<keyword evidence="1" id="KW-0175">Coiled coil</keyword>
<name>A0A9D9EKE1_9BACT</name>
<comment type="caution">
    <text evidence="4">The sequence shown here is derived from an EMBL/GenBank/DDBJ whole genome shotgun (WGS) entry which is preliminary data.</text>
</comment>
<evidence type="ECO:0000256" key="2">
    <source>
        <dbReference type="SAM" id="SignalP"/>
    </source>
</evidence>